<dbReference type="GO" id="GO:0016301">
    <property type="term" value="F:kinase activity"/>
    <property type="evidence" value="ECO:0007669"/>
    <property type="project" value="UniProtKB-KW"/>
</dbReference>
<dbReference type="InterPro" id="IPR036390">
    <property type="entry name" value="WH_DNA-bd_sf"/>
</dbReference>
<dbReference type="STRING" id="322505.SAMN04487836_10115"/>
<evidence type="ECO:0000259" key="4">
    <source>
        <dbReference type="PROSITE" id="PS50042"/>
    </source>
</evidence>
<dbReference type="RefSeq" id="WP_074732499.1">
    <property type="nucleotide sequence ID" value="NZ_CACVPP010000004.1"/>
</dbReference>
<dbReference type="EMBL" id="FNYK01000050">
    <property type="protein sequence ID" value="SEJ05754.1"/>
    <property type="molecule type" value="Genomic_DNA"/>
</dbReference>
<dbReference type="SMART" id="SM00100">
    <property type="entry name" value="cNMP"/>
    <property type="match status" value="1"/>
</dbReference>
<evidence type="ECO:0000313" key="6">
    <source>
        <dbReference type="EMBL" id="SEJ05754.1"/>
    </source>
</evidence>
<dbReference type="InterPro" id="IPR018490">
    <property type="entry name" value="cNMP-bd_dom_sf"/>
</dbReference>
<accession>A0A1H6VRP9</accession>
<dbReference type="InterPro" id="IPR000595">
    <property type="entry name" value="cNMP-bd_dom"/>
</dbReference>
<evidence type="ECO:0000256" key="2">
    <source>
        <dbReference type="ARBA" id="ARBA00023125"/>
    </source>
</evidence>
<protein>
    <submittedName>
        <fullName evidence="6">cAMP-binding domain of CRP or a regulatory subunit of cAMP-dependent protein kinases</fullName>
    </submittedName>
</protein>
<name>A0A1H6VRP9_9FIRM</name>
<reference evidence="7" key="1">
    <citation type="submission" date="2016-10" db="EMBL/GenBank/DDBJ databases">
        <authorList>
            <person name="Varghese N."/>
        </authorList>
    </citation>
    <scope>NUCLEOTIDE SEQUENCE [LARGE SCALE GENOMIC DNA]</scope>
    <source>
        <strain evidence="7">DSM 20406</strain>
    </source>
</reference>
<evidence type="ECO:0000259" key="5">
    <source>
        <dbReference type="PROSITE" id="PS51063"/>
    </source>
</evidence>
<gene>
    <name evidence="6" type="ORF">SAMN04487834_105010</name>
</gene>
<keyword evidence="2" id="KW-0238">DNA-binding</keyword>
<dbReference type="OrthoDB" id="3176638at2"/>
<dbReference type="GO" id="GO:0003677">
    <property type="term" value="F:DNA binding"/>
    <property type="evidence" value="ECO:0007669"/>
    <property type="project" value="UniProtKB-KW"/>
</dbReference>
<organism evidence="6 7">
    <name type="scientific">Sharpea azabuensis</name>
    <dbReference type="NCBI Taxonomy" id="322505"/>
    <lineage>
        <taxon>Bacteria</taxon>
        <taxon>Bacillati</taxon>
        <taxon>Bacillota</taxon>
        <taxon>Erysipelotrichia</taxon>
        <taxon>Erysipelotrichales</taxon>
        <taxon>Coprobacillaceae</taxon>
        <taxon>Sharpea</taxon>
    </lineage>
</organism>
<dbReference type="eggNOG" id="COG0664">
    <property type="taxonomic scope" value="Bacteria"/>
</dbReference>
<evidence type="ECO:0000313" key="7">
    <source>
        <dbReference type="Proteomes" id="UP000183028"/>
    </source>
</evidence>
<evidence type="ECO:0000256" key="3">
    <source>
        <dbReference type="ARBA" id="ARBA00023163"/>
    </source>
</evidence>
<dbReference type="InterPro" id="IPR014710">
    <property type="entry name" value="RmlC-like_jellyroll"/>
</dbReference>
<keyword evidence="6" id="KW-0808">Transferase</keyword>
<keyword evidence="7" id="KW-1185">Reference proteome</keyword>
<sequence>MNIEALTKLPVFKGIEANELESLLGKISSREVYFQKGEQVFSQGDIIHEIGIVLEGELNGVGVDLVGHANIVAHLSAPDIFGEAYANMREPMLISIEAQTPAHILFIDVDAMRKVNHAKLNENILMLIAMKNLQLSRKILMITPKSISERILAYLSTQAAIHHSDEFDIPFDRQQLADYLLVDRSALSHSLSVLKREGIIEYHKNHFKVLVRD</sequence>
<dbReference type="PROSITE" id="PS51063">
    <property type="entry name" value="HTH_CRP_2"/>
    <property type="match status" value="1"/>
</dbReference>
<dbReference type="Proteomes" id="UP000183028">
    <property type="component" value="Unassembled WGS sequence"/>
</dbReference>
<dbReference type="CDD" id="cd00038">
    <property type="entry name" value="CAP_ED"/>
    <property type="match status" value="1"/>
</dbReference>
<keyword evidence="3" id="KW-0804">Transcription</keyword>
<dbReference type="PROSITE" id="PS50042">
    <property type="entry name" value="CNMP_BINDING_3"/>
    <property type="match status" value="1"/>
</dbReference>
<dbReference type="GO" id="GO:0006355">
    <property type="term" value="P:regulation of DNA-templated transcription"/>
    <property type="evidence" value="ECO:0007669"/>
    <property type="project" value="InterPro"/>
</dbReference>
<keyword evidence="1" id="KW-0805">Transcription regulation</keyword>
<dbReference type="SUPFAM" id="SSF51206">
    <property type="entry name" value="cAMP-binding domain-like"/>
    <property type="match status" value="1"/>
</dbReference>
<dbReference type="InterPro" id="IPR012318">
    <property type="entry name" value="HTH_CRP"/>
</dbReference>
<dbReference type="Pfam" id="PF13545">
    <property type="entry name" value="HTH_Crp_2"/>
    <property type="match status" value="1"/>
</dbReference>
<evidence type="ECO:0000256" key="1">
    <source>
        <dbReference type="ARBA" id="ARBA00023015"/>
    </source>
</evidence>
<dbReference type="SUPFAM" id="SSF46785">
    <property type="entry name" value="Winged helix' DNA-binding domain"/>
    <property type="match status" value="1"/>
</dbReference>
<proteinExistence type="predicted"/>
<dbReference type="Gene3D" id="2.60.120.10">
    <property type="entry name" value="Jelly Rolls"/>
    <property type="match status" value="1"/>
</dbReference>
<dbReference type="Pfam" id="PF00027">
    <property type="entry name" value="cNMP_binding"/>
    <property type="match status" value="1"/>
</dbReference>
<keyword evidence="6" id="KW-0418">Kinase</keyword>
<dbReference type="AlphaFoldDB" id="A0A1H6VRP9"/>
<feature type="domain" description="HTH crp-type" evidence="5">
    <location>
        <begin position="145"/>
        <end position="213"/>
    </location>
</feature>
<feature type="domain" description="Cyclic nucleotide-binding" evidence="4">
    <location>
        <begin position="11"/>
        <end position="115"/>
    </location>
</feature>